<dbReference type="RefSeq" id="WP_184341674.1">
    <property type="nucleotide sequence ID" value="NZ_JACHIG010000008.1"/>
</dbReference>
<keyword evidence="3" id="KW-0012">Acyltransferase</keyword>
<organism evidence="5 6">
    <name type="scientific">Prosthecobacter vanneervenii</name>
    <dbReference type="NCBI Taxonomy" id="48466"/>
    <lineage>
        <taxon>Bacteria</taxon>
        <taxon>Pseudomonadati</taxon>
        <taxon>Verrucomicrobiota</taxon>
        <taxon>Verrucomicrobiia</taxon>
        <taxon>Verrucomicrobiales</taxon>
        <taxon>Verrucomicrobiaceae</taxon>
        <taxon>Prosthecobacter</taxon>
    </lineage>
</organism>
<dbReference type="PROSITE" id="PS51186">
    <property type="entry name" value="GNAT"/>
    <property type="match status" value="1"/>
</dbReference>
<evidence type="ECO:0000313" key="6">
    <source>
        <dbReference type="Proteomes" id="UP000590740"/>
    </source>
</evidence>
<proteinExistence type="inferred from homology"/>
<evidence type="ECO:0000256" key="1">
    <source>
        <dbReference type="ARBA" id="ARBA00008694"/>
    </source>
</evidence>
<keyword evidence="2 5" id="KW-0808">Transferase</keyword>
<dbReference type="PANTHER" id="PTHR10545:SF29">
    <property type="entry name" value="GH14572P-RELATED"/>
    <property type="match status" value="1"/>
</dbReference>
<feature type="domain" description="N-acetyltransferase" evidence="4">
    <location>
        <begin position="7"/>
        <end position="165"/>
    </location>
</feature>
<dbReference type="FunFam" id="3.40.630.30:FF:000064">
    <property type="entry name" value="GNAT family acetyltransferase"/>
    <property type="match status" value="1"/>
</dbReference>
<name>A0A7W7YDH6_9BACT</name>
<dbReference type="EMBL" id="JACHIG010000008">
    <property type="protein sequence ID" value="MBB5034154.1"/>
    <property type="molecule type" value="Genomic_DNA"/>
</dbReference>
<sequence length="169" mass="19329">MSTKPDIQLRPLTQEHAAAFCRLVVALAEFEKLPPPDEAAQARLVEDALGKKPRIEVWLAFVNEDVEPCGYMVLVETYSSFLALPTMYLEDLFVLPERRKGGVGGALLKKVVSLAHERGCGRVEWTALDWNVNAQQVYEQRIGAKRMSEWYLYRMTRDDMQRLLDREAS</sequence>
<comment type="similarity">
    <text evidence="1">Belongs to the acetyltransferase family.</text>
</comment>
<dbReference type="Proteomes" id="UP000590740">
    <property type="component" value="Unassembled WGS sequence"/>
</dbReference>
<dbReference type="Pfam" id="PF00583">
    <property type="entry name" value="Acetyltransf_1"/>
    <property type="match status" value="1"/>
</dbReference>
<dbReference type="AlphaFoldDB" id="A0A7W7YDH6"/>
<dbReference type="PANTHER" id="PTHR10545">
    <property type="entry name" value="DIAMINE N-ACETYLTRANSFERASE"/>
    <property type="match status" value="1"/>
</dbReference>
<dbReference type="InterPro" id="IPR051016">
    <property type="entry name" value="Diverse_Substrate_AcTransf"/>
</dbReference>
<dbReference type="InterPro" id="IPR000182">
    <property type="entry name" value="GNAT_dom"/>
</dbReference>
<evidence type="ECO:0000259" key="4">
    <source>
        <dbReference type="PROSITE" id="PS51186"/>
    </source>
</evidence>
<gene>
    <name evidence="5" type="ORF">HNQ65_003745</name>
</gene>
<dbReference type="GO" id="GO:0008080">
    <property type="term" value="F:N-acetyltransferase activity"/>
    <property type="evidence" value="ECO:0007669"/>
    <property type="project" value="UniProtKB-ARBA"/>
</dbReference>
<evidence type="ECO:0000256" key="2">
    <source>
        <dbReference type="ARBA" id="ARBA00022679"/>
    </source>
</evidence>
<accession>A0A7W7YDH6</accession>
<reference evidence="5 6" key="1">
    <citation type="submission" date="2020-08" db="EMBL/GenBank/DDBJ databases">
        <title>Genomic Encyclopedia of Type Strains, Phase IV (KMG-IV): sequencing the most valuable type-strain genomes for metagenomic binning, comparative biology and taxonomic classification.</title>
        <authorList>
            <person name="Goeker M."/>
        </authorList>
    </citation>
    <scope>NUCLEOTIDE SEQUENCE [LARGE SCALE GENOMIC DNA]</scope>
    <source>
        <strain evidence="5 6">DSM 12252</strain>
    </source>
</reference>
<keyword evidence="6" id="KW-1185">Reference proteome</keyword>
<dbReference type="SUPFAM" id="SSF55729">
    <property type="entry name" value="Acyl-CoA N-acyltransferases (Nat)"/>
    <property type="match status" value="1"/>
</dbReference>
<dbReference type="CDD" id="cd04301">
    <property type="entry name" value="NAT_SF"/>
    <property type="match status" value="1"/>
</dbReference>
<dbReference type="InterPro" id="IPR016181">
    <property type="entry name" value="Acyl_CoA_acyltransferase"/>
</dbReference>
<dbReference type="Gene3D" id="3.40.630.30">
    <property type="match status" value="1"/>
</dbReference>
<evidence type="ECO:0000313" key="5">
    <source>
        <dbReference type="EMBL" id="MBB5034154.1"/>
    </source>
</evidence>
<comment type="caution">
    <text evidence="5">The sequence shown here is derived from an EMBL/GenBank/DDBJ whole genome shotgun (WGS) entry which is preliminary data.</text>
</comment>
<protein>
    <submittedName>
        <fullName evidence="5">GNAT superfamily N-acetyltransferase</fullName>
    </submittedName>
</protein>
<evidence type="ECO:0000256" key="3">
    <source>
        <dbReference type="ARBA" id="ARBA00023315"/>
    </source>
</evidence>